<accession>A0A2V5HU64</accession>
<evidence type="ECO:0000313" key="1">
    <source>
        <dbReference type="EMBL" id="PYI27969.1"/>
    </source>
</evidence>
<gene>
    <name evidence="1" type="ORF">BP00DRAFT_276472</name>
</gene>
<reference evidence="1 2" key="1">
    <citation type="submission" date="2018-02" db="EMBL/GenBank/DDBJ databases">
        <title>The genomes of Aspergillus section Nigri reveals drivers in fungal speciation.</title>
        <authorList>
            <consortium name="DOE Joint Genome Institute"/>
            <person name="Vesth T.C."/>
            <person name="Nybo J."/>
            <person name="Theobald S."/>
            <person name="Brandl J."/>
            <person name="Frisvad J.C."/>
            <person name="Nielsen K.F."/>
            <person name="Lyhne E.K."/>
            <person name="Kogle M.E."/>
            <person name="Kuo A."/>
            <person name="Riley R."/>
            <person name="Clum A."/>
            <person name="Nolan M."/>
            <person name="Lipzen A."/>
            <person name="Salamov A."/>
            <person name="Henrissat B."/>
            <person name="Wiebenga A."/>
            <person name="De vries R.P."/>
            <person name="Grigoriev I.V."/>
            <person name="Mortensen U.H."/>
            <person name="Andersen M.R."/>
            <person name="Baker S.E."/>
        </authorList>
    </citation>
    <scope>NUCLEOTIDE SEQUENCE [LARGE SCALE GENOMIC DNA]</scope>
    <source>
        <strain evidence="1 2">CBS 114.80</strain>
    </source>
</reference>
<sequence>MIPPWACIPAYLAPLHVLVSAKSRCLESRSGITDSDIPLAGFATRARRGKFSDRDIGEAWLLSSLEERVVLGRDMLLVSEN</sequence>
<protein>
    <submittedName>
        <fullName evidence="1">Uncharacterized protein</fullName>
    </submittedName>
</protein>
<keyword evidence="2" id="KW-1185">Reference proteome</keyword>
<name>A0A2V5HU64_9EURO</name>
<dbReference type="AlphaFoldDB" id="A0A2V5HU64"/>
<proteinExistence type="predicted"/>
<dbReference type="Proteomes" id="UP000248817">
    <property type="component" value="Unassembled WGS sequence"/>
</dbReference>
<evidence type="ECO:0000313" key="2">
    <source>
        <dbReference type="Proteomes" id="UP000248817"/>
    </source>
</evidence>
<dbReference type="EMBL" id="KZ825558">
    <property type="protein sequence ID" value="PYI27969.1"/>
    <property type="molecule type" value="Genomic_DNA"/>
</dbReference>
<organism evidence="1 2">
    <name type="scientific">Aspergillus indologenus CBS 114.80</name>
    <dbReference type="NCBI Taxonomy" id="1450541"/>
    <lineage>
        <taxon>Eukaryota</taxon>
        <taxon>Fungi</taxon>
        <taxon>Dikarya</taxon>
        <taxon>Ascomycota</taxon>
        <taxon>Pezizomycotina</taxon>
        <taxon>Eurotiomycetes</taxon>
        <taxon>Eurotiomycetidae</taxon>
        <taxon>Eurotiales</taxon>
        <taxon>Aspergillaceae</taxon>
        <taxon>Aspergillus</taxon>
        <taxon>Aspergillus subgen. Circumdati</taxon>
    </lineage>
</organism>